<proteinExistence type="predicted"/>
<sequence>MIEFQSNIGTVINYGSNSLMPISVLISRDSPSVDFDSRNAGKHSCFGGALEPMSVSAFTGHDFAIKSKGRPFAFRLNPSLRFISDSHDYGEASFRLLAEKLKDDVRMSSSLSDMESSKYFRDILSMNGDVVRWILEDIKSNRKDPFPWFKALRLLTDEDPAKIAPRGDWVAMADKWIAWGESDGRLV</sequence>
<dbReference type="KEGG" id="fau:Fraau_0969"/>
<protein>
    <submittedName>
        <fullName evidence="1">Uncharacterized protein</fullName>
    </submittedName>
</protein>
<dbReference type="AlphaFoldDB" id="H8L2G7"/>
<evidence type="ECO:0000313" key="1">
    <source>
        <dbReference type="EMBL" id="AFC85434.1"/>
    </source>
</evidence>
<dbReference type="Proteomes" id="UP000005234">
    <property type="component" value="Chromosome"/>
</dbReference>
<dbReference type="HOGENOM" id="CLU_1445702_0_0_6"/>
<accession>H8L2G7</accession>
<evidence type="ECO:0000313" key="2">
    <source>
        <dbReference type="Proteomes" id="UP000005234"/>
    </source>
</evidence>
<dbReference type="EMBL" id="CP003350">
    <property type="protein sequence ID" value="AFC85434.1"/>
    <property type="molecule type" value="Genomic_DNA"/>
</dbReference>
<reference evidence="1" key="1">
    <citation type="submission" date="2012-02" db="EMBL/GenBank/DDBJ databases">
        <title>The complete genome of Frateuria aurantia DSM 6220.</title>
        <authorList>
            <consortium name="US DOE Joint Genome Institute (JGI-PGF)"/>
            <person name="Lucas S."/>
            <person name="Copeland A."/>
            <person name="Lapidus A."/>
            <person name="Glavina del Rio T."/>
            <person name="Dalin E."/>
            <person name="Tice H."/>
            <person name="Bruce D."/>
            <person name="Goodwin L."/>
            <person name="Pitluck S."/>
            <person name="Peters L."/>
            <person name="Ovchinnikova G."/>
            <person name="Teshima H."/>
            <person name="Kyrpides N."/>
            <person name="Mavromatis K."/>
            <person name="Ivanova N."/>
            <person name="Brettin T."/>
            <person name="Detter J.C."/>
            <person name="Han C."/>
            <person name="Larimer F."/>
            <person name="Land M."/>
            <person name="Hauser L."/>
            <person name="Markowitz V."/>
            <person name="Cheng J.-F."/>
            <person name="Hugenholtz P."/>
            <person name="Woyke T."/>
            <person name="Wu D."/>
            <person name="Brambilla E."/>
            <person name="Klenk H.-P."/>
            <person name="Eisen J.A."/>
        </authorList>
    </citation>
    <scope>NUCLEOTIDE SEQUENCE</scope>
    <source>
        <strain evidence="1">DSM 6220</strain>
    </source>
</reference>
<keyword evidence="2" id="KW-1185">Reference proteome</keyword>
<organism evidence="1 2">
    <name type="scientific">Frateuria aurantia (strain ATCC 33424 / DSM 6220 / KCTC 2777 / LMG 1558 / NBRC 3245 / NCIMB 13370)</name>
    <name type="common">Acetobacter aurantius</name>
    <dbReference type="NCBI Taxonomy" id="767434"/>
    <lineage>
        <taxon>Bacteria</taxon>
        <taxon>Pseudomonadati</taxon>
        <taxon>Pseudomonadota</taxon>
        <taxon>Gammaproteobacteria</taxon>
        <taxon>Lysobacterales</taxon>
        <taxon>Rhodanobacteraceae</taxon>
        <taxon>Frateuria</taxon>
    </lineage>
</organism>
<dbReference type="RefSeq" id="WP_014402440.1">
    <property type="nucleotide sequence ID" value="NC_017033.1"/>
</dbReference>
<dbReference type="OrthoDB" id="9256141at2"/>
<gene>
    <name evidence="1" type="ordered locus">Fraau_0969</name>
</gene>
<name>H8L2G7_FRAAD</name>